<reference evidence="23 24" key="1">
    <citation type="journal article" date="2017" name="Curr. Biol.">
        <title>The Evolution of Venom by Co-option of Single-Copy Genes.</title>
        <authorList>
            <person name="Martinson E.O."/>
            <person name="Mrinalini"/>
            <person name="Kelkar Y.D."/>
            <person name="Chang C.H."/>
            <person name="Werren J.H."/>
        </authorList>
    </citation>
    <scope>NUCLEOTIDE SEQUENCE [LARGE SCALE GENOMIC DNA]</scope>
    <source>
        <strain evidence="23 24">Alberta</strain>
        <tissue evidence="23">Whole body</tissue>
    </source>
</reference>
<evidence type="ECO:0000256" key="13">
    <source>
        <dbReference type="ARBA" id="ARBA00023158"/>
    </source>
</evidence>
<dbReference type="EMBL" id="NNAY01001170">
    <property type="protein sequence ID" value="OXU24897.1"/>
    <property type="molecule type" value="Genomic_DNA"/>
</dbReference>
<evidence type="ECO:0000256" key="12">
    <source>
        <dbReference type="ARBA" id="ARBA00022884"/>
    </source>
</evidence>
<keyword evidence="10" id="KW-0067">ATP-binding</keyword>
<evidence type="ECO:0000256" key="9">
    <source>
        <dbReference type="ARBA" id="ARBA00022806"/>
    </source>
</evidence>
<dbReference type="SMART" id="SM00490">
    <property type="entry name" value="HELICc"/>
    <property type="match status" value="1"/>
</dbReference>
<dbReference type="PROSITE" id="PS50142">
    <property type="entry name" value="RNASE_3_2"/>
    <property type="match status" value="2"/>
</dbReference>
<dbReference type="Pfam" id="PF02170">
    <property type="entry name" value="PAZ"/>
    <property type="match status" value="1"/>
</dbReference>
<dbReference type="GO" id="GO:0003723">
    <property type="term" value="F:RNA binding"/>
    <property type="evidence" value="ECO:0007669"/>
    <property type="project" value="UniProtKB-UniRule"/>
</dbReference>
<dbReference type="STRING" id="543379.A0A232F391"/>
<dbReference type="GO" id="GO:0005737">
    <property type="term" value="C:cytoplasm"/>
    <property type="evidence" value="ECO:0007669"/>
    <property type="project" value="TreeGrafter"/>
</dbReference>
<keyword evidence="5" id="KW-0677">Repeat</keyword>
<dbReference type="Pfam" id="PF00271">
    <property type="entry name" value="Helicase_C"/>
    <property type="match status" value="1"/>
</dbReference>
<dbReference type="PROSITE" id="PS00517">
    <property type="entry name" value="RNASE_3_1"/>
    <property type="match status" value="1"/>
</dbReference>
<dbReference type="GO" id="GO:0006309">
    <property type="term" value="P:apoptotic DNA fragmentation"/>
    <property type="evidence" value="ECO:0007669"/>
    <property type="project" value="TreeGrafter"/>
</dbReference>
<evidence type="ECO:0000256" key="7">
    <source>
        <dbReference type="ARBA" id="ARBA00022759"/>
    </source>
</evidence>
<dbReference type="InterPro" id="IPR000999">
    <property type="entry name" value="RNase_III_dom"/>
</dbReference>
<dbReference type="GO" id="GO:0003677">
    <property type="term" value="F:DNA binding"/>
    <property type="evidence" value="ECO:0007669"/>
    <property type="project" value="InterPro"/>
</dbReference>
<accession>A0A232F391</accession>
<feature type="domain" description="RNase III" evidence="18">
    <location>
        <begin position="1138"/>
        <end position="1315"/>
    </location>
</feature>
<dbReference type="InterPro" id="IPR038248">
    <property type="entry name" value="Dicer_dimer_sf"/>
</dbReference>
<evidence type="ECO:0000256" key="15">
    <source>
        <dbReference type="ARBA" id="ARBA00035116"/>
    </source>
</evidence>
<dbReference type="InterPro" id="IPR006935">
    <property type="entry name" value="Helicase/UvrB_N"/>
</dbReference>
<dbReference type="Pfam" id="PF20932">
    <property type="entry name" value="Dicer_dsRBD"/>
    <property type="match status" value="1"/>
</dbReference>
<dbReference type="GO" id="GO:0046872">
    <property type="term" value="F:metal ion binding"/>
    <property type="evidence" value="ECO:0007669"/>
    <property type="project" value="UniProtKB-KW"/>
</dbReference>
<feature type="domain" description="Dicer dsRNA-binding fold" evidence="22">
    <location>
        <begin position="566"/>
        <end position="658"/>
    </location>
</feature>
<evidence type="ECO:0000313" key="23">
    <source>
        <dbReference type="EMBL" id="OXU24897.1"/>
    </source>
</evidence>
<name>A0A232F391_9HYME</name>
<dbReference type="CDD" id="cd18034">
    <property type="entry name" value="DEXHc_dicer"/>
    <property type="match status" value="1"/>
</dbReference>
<evidence type="ECO:0000259" key="21">
    <source>
        <dbReference type="PROSITE" id="PS51194"/>
    </source>
</evidence>
<dbReference type="SUPFAM" id="SSF54768">
    <property type="entry name" value="dsRNA-binding domain-like"/>
    <property type="match status" value="1"/>
</dbReference>
<dbReference type="Pfam" id="PF00636">
    <property type="entry name" value="Ribonuclease_3"/>
    <property type="match status" value="2"/>
</dbReference>
<dbReference type="InterPro" id="IPR014720">
    <property type="entry name" value="dsRBD_dom"/>
</dbReference>
<dbReference type="Gene3D" id="1.10.1520.10">
    <property type="entry name" value="Ribonuclease III domain"/>
    <property type="match status" value="2"/>
</dbReference>
<dbReference type="SMART" id="SM00535">
    <property type="entry name" value="RIBOc"/>
    <property type="match status" value="2"/>
</dbReference>
<dbReference type="Pfam" id="PF04851">
    <property type="entry name" value="ResIII"/>
    <property type="match status" value="1"/>
</dbReference>
<evidence type="ECO:0000256" key="6">
    <source>
        <dbReference type="ARBA" id="ARBA00022741"/>
    </source>
</evidence>
<dbReference type="GO" id="GO:0004386">
    <property type="term" value="F:helicase activity"/>
    <property type="evidence" value="ECO:0007669"/>
    <property type="project" value="UniProtKB-KW"/>
</dbReference>
<dbReference type="Gene3D" id="2.170.260.10">
    <property type="entry name" value="paz domain"/>
    <property type="match status" value="1"/>
</dbReference>
<evidence type="ECO:0000256" key="1">
    <source>
        <dbReference type="ARBA" id="ARBA00001936"/>
    </source>
</evidence>
<evidence type="ECO:0000259" key="19">
    <source>
        <dbReference type="PROSITE" id="PS50821"/>
    </source>
</evidence>
<dbReference type="SUPFAM" id="SSF101690">
    <property type="entry name" value="PAZ domain"/>
    <property type="match status" value="1"/>
</dbReference>
<feature type="domain" description="DRBM" evidence="17">
    <location>
        <begin position="1544"/>
        <end position="1613"/>
    </location>
</feature>
<dbReference type="SUPFAM" id="SSF69065">
    <property type="entry name" value="RNase III domain-like"/>
    <property type="match status" value="2"/>
</dbReference>
<gene>
    <name evidence="23" type="ORF">TSAR_010640</name>
</gene>
<evidence type="ECO:0000259" key="17">
    <source>
        <dbReference type="PROSITE" id="PS50137"/>
    </source>
</evidence>
<dbReference type="PANTHER" id="PTHR14950:SF36">
    <property type="entry name" value="ENDORIBONUCLEASE DCR-2"/>
    <property type="match status" value="1"/>
</dbReference>
<keyword evidence="7" id="KW-0255">Endonuclease</keyword>
<dbReference type="Gene3D" id="3.30.160.380">
    <property type="entry name" value="Dicer dimerisation domain"/>
    <property type="match status" value="1"/>
</dbReference>
<dbReference type="GO" id="GO:0031054">
    <property type="term" value="P:pre-miRNA processing"/>
    <property type="evidence" value="ECO:0007669"/>
    <property type="project" value="InterPro"/>
</dbReference>
<evidence type="ECO:0000256" key="3">
    <source>
        <dbReference type="ARBA" id="ARBA00022722"/>
    </source>
</evidence>
<dbReference type="Pfam" id="PF20931">
    <property type="entry name" value="Dicer_platform"/>
    <property type="match status" value="1"/>
</dbReference>
<evidence type="ECO:0000256" key="10">
    <source>
        <dbReference type="ARBA" id="ARBA00022840"/>
    </source>
</evidence>
<evidence type="ECO:0000256" key="8">
    <source>
        <dbReference type="ARBA" id="ARBA00022801"/>
    </source>
</evidence>
<keyword evidence="24" id="KW-1185">Reference proteome</keyword>
<keyword evidence="4" id="KW-0479">Metal-binding</keyword>
<dbReference type="PANTHER" id="PTHR14950">
    <property type="entry name" value="DICER-RELATED"/>
    <property type="match status" value="1"/>
</dbReference>
<dbReference type="PROSITE" id="PS51192">
    <property type="entry name" value="HELICASE_ATP_BIND_1"/>
    <property type="match status" value="1"/>
</dbReference>
<dbReference type="GO" id="GO:0005524">
    <property type="term" value="F:ATP binding"/>
    <property type="evidence" value="ECO:0007669"/>
    <property type="project" value="UniProtKB-KW"/>
</dbReference>
<dbReference type="PROSITE" id="PS50137">
    <property type="entry name" value="DS_RBD"/>
    <property type="match status" value="1"/>
</dbReference>
<dbReference type="OrthoDB" id="416741at2759"/>
<dbReference type="SUPFAM" id="SSF52540">
    <property type="entry name" value="P-loop containing nucleoside triphosphate hydrolases"/>
    <property type="match status" value="1"/>
</dbReference>
<sequence>MDQTPEKEFKARPYQIYLYEKIIEQNSILYLPTGSGKTYIAVLLVKRLSGDVHRQYTEGGKRTIFIVNTVALVLQQTAFLTRHTGLVCKGYSGDMGVDFWSKEEWREEINTNQVLVMTAQIFLNLLTHGYISLDKINLLIFDECHRAVKDHPMRQIMQRFQDYHKEKLPRVLAMSASLLNANVPFGKIETTLRELEVTFQAKIITVESLAYVTDYATNPKEFVEYYETPHKISVMNEISAIIEYASSILKYVDLPNRMENPESSKIFKPVSKTIKLNRILSDVEEHLTDMGLYGGSESVLQHIIQLECLKRFGDEKETIAIFDFIITQLVKIQKLLNDAMNEVQLPETIQRFSSSKVLKLMEVLKIFYNNMENKRNFCCIIFVKRRFTAKVLYQLLLKLSSCDEDFQFLKPQYMVGYSNNPYKNARETMCIAKWNEDVLTKFRNGVANCVVATDVVDEGVDIPSCTLIVRYYAPMDFRAYIQSKGRARHSTSHFIILASSQDDYISRYRSFQQTERFLRQALHGKSDYRIEPSSNDVDALLYQYVIQPYIIKNANGTTSIITEQSAISLINEYCANLVKSKFIMLTPTWVKEDVSPSAYRVLLTLPPISPLKDTIIGDVMQSVDIAKRSAALKACIKLHELGELNDHLKPRKPEDIELHTKHLFPHYVADKDTKDGMPGTNSKRRHHELIYPEALCSAFPKPNESLYLHIIDMKPNYSRPNDNRHLVFYNLLSNSQTYGILSTKRMPEIPSFPIFMNIGDLQINIKSNNQLKSLTEMEIEKLKLFHTLVFSEILKVIKEFMIFDASNMENNFLVVPISDKGQINWDIVNRYKTIASISPSENLVVKESEYDLALVTPNYRASNMYIVTQVCEYLKAESSFPTSDYNSYVHYFKERHYIEIKNPAQPMLEVKPISSKINCIKPRSIKANLSKRKRASLTEDFEEHLVPELCDRIDFPCLYWLKATTLPSILHRISQLIAAEELRVKIAYEAQLNISSLEAGQKWSPMEIVDQFSQNSDSNSDTTFDESLMDEEDLEAENLLVPDTSLEVDILSQERSSYSWSKEQEPTDLDRNAQQIQLIDIEYYCQFMSGVTPEDTENLKYQNAVKSLYITPEKVPAPALKMLTSSNPYGPSPVDILQSLTTKVGNDVFDLERVETLGDSFLKFAISLYLYQAYPTCGEGPLTYLKGKLVGNLNLFYCSKQKNIAGRMHVEDFAPTSNFVTPAYAAHQVLQQILRAQKVSANILYEIRVPAAERFSGCISNNTTDMMQEKVLAWPSDEKVTHTGMEHFLGIQVVSDKSVSDCTEALIGTYLLHLGIKGALQILKWFEILPKTLNVKQYLYSEVENPQLGDGDVNVHIPWAQTMEQRLGYEFRNRAFLLQAFTHPSYMPNRQTASYQRLEFLGDAVLDFLLTIHIYETCGNLSPGELTDLRSALVNNITFACLAVRYGLHTALLALAPKLFDLIDRFVKFQENRNYKIDDELLWVLLEEEECNMAEHVDVPKVLGDIYESVIGAIFLDSGKDFEVVWQVIYNLMKNEIDLFSKNVPKQPIRVIHETQGANPKFSVAQLMEKSSTIMITLTVTVNGKKKFFHGFGPTKKLAKCAASKQALKYLRYKN</sequence>
<dbReference type="GO" id="GO:0005634">
    <property type="term" value="C:nucleus"/>
    <property type="evidence" value="ECO:0007669"/>
    <property type="project" value="TreeGrafter"/>
</dbReference>
<comment type="cofactor">
    <cofactor evidence="2">
        <name>Mg(2+)</name>
        <dbReference type="ChEBI" id="CHEBI:18420"/>
    </cofactor>
</comment>
<dbReference type="CDD" id="cd00593">
    <property type="entry name" value="RIBOc"/>
    <property type="match status" value="2"/>
</dbReference>
<keyword evidence="13" id="KW-0943">RNA-mediated gene silencing</keyword>
<dbReference type="InterPro" id="IPR005034">
    <property type="entry name" value="Dicer_dimerisation"/>
</dbReference>
<feature type="domain" description="Helicase C-terminal" evidence="21">
    <location>
        <begin position="363"/>
        <end position="538"/>
    </location>
</feature>
<dbReference type="GO" id="GO:0004530">
    <property type="term" value="F:deoxyribonuclease I activity"/>
    <property type="evidence" value="ECO:0007669"/>
    <property type="project" value="TreeGrafter"/>
</dbReference>
<dbReference type="GO" id="GO:0070578">
    <property type="term" value="C:RISC-loading complex"/>
    <property type="evidence" value="ECO:0007669"/>
    <property type="project" value="TreeGrafter"/>
</dbReference>
<evidence type="ECO:0000256" key="5">
    <source>
        <dbReference type="ARBA" id="ARBA00022737"/>
    </source>
</evidence>
<dbReference type="InterPro" id="IPR001650">
    <property type="entry name" value="Helicase_C-like"/>
</dbReference>
<feature type="domain" description="RNase III" evidence="18">
    <location>
        <begin position="1360"/>
        <end position="1519"/>
    </location>
</feature>
<dbReference type="InterPro" id="IPR036085">
    <property type="entry name" value="PAZ_dom_sf"/>
</dbReference>
<keyword evidence="3" id="KW-0540">Nuclease</keyword>
<keyword evidence="6" id="KW-0547">Nucleotide-binding</keyword>
<proteinExistence type="inferred from homology"/>
<dbReference type="Proteomes" id="UP000215335">
    <property type="component" value="Unassembled WGS sequence"/>
</dbReference>
<dbReference type="InterPro" id="IPR014001">
    <property type="entry name" value="Helicase_ATP-bd"/>
</dbReference>
<comment type="cofactor">
    <cofactor evidence="1">
        <name>Mn(2+)</name>
        <dbReference type="ChEBI" id="CHEBI:29035"/>
    </cofactor>
</comment>
<evidence type="ECO:0000256" key="16">
    <source>
        <dbReference type="PROSITE-ProRule" id="PRU00657"/>
    </source>
</evidence>
<dbReference type="FunFam" id="3.40.50.300:FF:000628">
    <property type="entry name" value="Endoribonuclease Dicer"/>
    <property type="match status" value="1"/>
</dbReference>
<keyword evidence="14" id="KW-0464">Manganese</keyword>
<evidence type="ECO:0000259" key="18">
    <source>
        <dbReference type="PROSITE" id="PS50142"/>
    </source>
</evidence>
<dbReference type="InterPro" id="IPR003100">
    <property type="entry name" value="PAZ_dom"/>
</dbReference>
<evidence type="ECO:0000256" key="11">
    <source>
        <dbReference type="ARBA" id="ARBA00022842"/>
    </source>
</evidence>
<evidence type="ECO:0000259" key="22">
    <source>
        <dbReference type="PROSITE" id="PS51327"/>
    </source>
</evidence>
<feature type="domain" description="PAZ" evidence="19">
    <location>
        <begin position="823"/>
        <end position="954"/>
    </location>
</feature>
<keyword evidence="9" id="KW-0347">Helicase</keyword>
<protein>
    <submittedName>
        <fullName evidence="23">Uncharacterized protein</fullName>
    </submittedName>
</protein>
<dbReference type="InterPro" id="IPR048513">
    <property type="entry name" value="Dicer_PBD"/>
</dbReference>
<dbReference type="SMART" id="SM00949">
    <property type="entry name" value="PAZ"/>
    <property type="match status" value="1"/>
</dbReference>
<dbReference type="PROSITE" id="PS51194">
    <property type="entry name" value="HELICASE_CTER"/>
    <property type="match status" value="1"/>
</dbReference>
<dbReference type="GO" id="GO:0004525">
    <property type="term" value="F:ribonuclease III activity"/>
    <property type="evidence" value="ECO:0007669"/>
    <property type="project" value="InterPro"/>
</dbReference>
<dbReference type="FunFam" id="1.10.1520.10:FF:000005">
    <property type="entry name" value="Putative endoribonuclease dicer"/>
    <property type="match status" value="1"/>
</dbReference>
<keyword evidence="11" id="KW-0460">Magnesium</keyword>
<comment type="similarity">
    <text evidence="15 16">Belongs to the helicase family. Dicer subfamily.</text>
</comment>
<organism evidence="23 24">
    <name type="scientific">Trichomalopsis sarcophagae</name>
    <dbReference type="NCBI Taxonomy" id="543379"/>
    <lineage>
        <taxon>Eukaryota</taxon>
        <taxon>Metazoa</taxon>
        <taxon>Ecdysozoa</taxon>
        <taxon>Arthropoda</taxon>
        <taxon>Hexapoda</taxon>
        <taxon>Insecta</taxon>
        <taxon>Pterygota</taxon>
        <taxon>Neoptera</taxon>
        <taxon>Endopterygota</taxon>
        <taxon>Hymenoptera</taxon>
        <taxon>Apocrita</taxon>
        <taxon>Proctotrupomorpha</taxon>
        <taxon>Chalcidoidea</taxon>
        <taxon>Pteromalidae</taxon>
        <taxon>Pteromalinae</taxon>
        <taxon>Trichomalopsis</taxon>
    </lineage>
</organism>
<comment type="caution">
    <text evidence="23">The sequence shown here is derived from an EMBL/GenBank/DDBJ whole genome shotgun (WGS) entry which is preliminary data.</text>
</comment>
<evidence type="ECO:0000256" key="4">
    <source>
        <dbReference type="ARBA" id="ARBA00022723"/>
    </source>
</evidence>
<evidence type="ECO:0000256" key="14">
    <source>
        <dbReference type="ARBA" id="ARBA00023211"/>
    </source>
</evidence>
<keyword evidence="12 16" id="KW-0694">RNA-binding</keyword>
<dbReference type="PROSITE" id="PS50821">
    <property type="entry name" value="PAZ"/>
    <property type="match status" value="1"/>
</dbReference>
<dbReference type="SMART" id="SM00487">
    <property type="entry name" value="DEXDc"/>
    <property type="match status" value="1"/>
</dbReference>
<dbReference type="InterPro" id="IPR048512">
    <property type="entry name" value="Dicer_platform"/>
</dbReference>
<evidence type="ECO:0000256" key="2">
    <source>
        <dbReference type="ARBA" id="ARBA00001946"/>
    </source>
</evidence>
<dbReference type="InterPro" id="IPR027417">
    <property type="entry name" value="P-loop_NTPase"/>
</dbReference>
<dbReference type="InterPro" id="IPR044441">
    <property type="entry name" value="DICER_DSRM"/>
</dbReference>
<dbReference type="InterPro" id="IPR036389">
    <property type="entry name" value="RNase_III_sf"/>
</dbReference>
<dbReference type="Pfam" id="PF03368">
    <property type="entry name" value="Dicer_dimer"/>
    <property type="match status" value="1"/>
</dbReference>
<dbReference type="Gene3D" id="3.40.50.300">
    <property type="entry name" value="P-loop containing nucleotide triphosphate hydrolases"/>
    <property type="match status" value="2"/>
</dbReference>
<dbReference type="GO" id="GO:0030422">
    <property type="term" value="P:siRNA processing"/>
    <property type="evidence" value="ECO:0007669"/>
    <property type="project" value="InterPro"/>
</dbReference>
<evidence type="ECO:0000313" key="24">
    <source>
        <dbReference type="Proteomes" id="UP000215335"/>
    </source>
</evidence>
<feature type="domain" description="Helicase ATP-binding" evidence="20">
    <location>
        <begin position="18"/>
        <end position="196"/>
    </location>
</feature>
<dbReference type="PROSITE" id="PS51327">
    <property type="entry name" value="DICER_DSRBF"/>
    <property type="match status" value="1"/>
</dbReference>
<dbReference type="Gene3D" id="3.30.160.20">
    <property type="match status" value="1"/>
</dbReference>
<evidence type="ECO:0000259" key="20">
    <source>
        <dbReference type="PROSITE" id="PS51192"/>
    </source>
</evidence>
<keyword evidence="8" id="KW-0378">Hydrolase</keyword>
<dbReference type="CDD" id="cd15903">
    <property type="entry name" value="Dicer_PBD"/>
    <property type="match status" value="1"/>
</dbReference>